<evidence type="ECO:0000256" key="1">
    <source>
        <dbReference type="SAM" id="MobiDB-lite"/>
    </source>
</evidence>
<keyword evidence="2" id="KW-0472">Membrane</keyword>
<dbReference type="SUPFAM" id="SSF56112">
    <property type="entry name" value="Protein kinase-like (PK-like)"/>
    <property type="match status" value="1"/>
</dbReference>
<feature type="transmembrane region" description="Helical" evidence="2">
    <location>
        <begin position="2278"/>
        <end position="2300"/>
    </location>
</feature>
<dbReference type="Pfam" id="PF07714">
    <property type="entry name" value="PK_Tyr_Ser-Thr"/>
    <property type="match status" value="1"/>
</dbReference>
<evidence type="ECO:0000313" key="4">
    <source>
        <dbReference type="EMBL" id="KAK2941611.1"/>
    </source>
</evidence>
<evidence type="ECO:0000313" key="5">
    <source>
        <dbReference type="Proteomes" id="UP001281761"/>
    </source>
</evidence>
<dbReference type="PANTHER" id="PTHR44329">
    <property type="entry name" value="SERINE/THREONINE-PROTEIN KINASE TNNI3K-RELATED"/>
    <property type="match status" value="1"/>
</dbReference>
<protein>
    <recommendedName>
        <fullName evidence="3">Protein kinase domain-containing protein</fullName>
    </recommendedName>
</protein>
<accession>A0ABQ9WQ56</accession>
<dbReference type="Proteomes" id="UP001281761">
    <property type="component" value="Unassembled WGS sequence"/>
</dbReference>
<dbReference type="EMBL" id="JARBJD010000484">
    <property type="protein sequence ID" value="KAK2941611.1"/>
    <property type="molecule type" value="Genomic_DNA"/>
</dbReference>
<feature type="compositionally biased region" description="Polar residues" evidence="1">
    <location>
        <begin position="2588"/>
        <end position="2604"/>
    </location>
</feature>
<keyword evidence="2" id="KW-1133">Transmembrane helix</keyword>
<dbReference type="InterPro" id="IPR011009">
    <property type="entry name" value="Kinase-like_dom_sf"/>
</dbReference>
<dbReference type="PROSITE" id="PS50011">
    <property type="entry name" value="PROTEIN_KINASE_DOM"/>
    <property type="match status" value="1"/>
</dbReference>
<comment type="caution">
    <text evidence="4">The sequence shown here is derived from an EMBL/GenBank/DDBJ whole genome shotgun (WGS) entry which is preliminary data.</text>
</comment>
<dbReference type="Gene3D" id="1.10.510.10">
    <property type="entry name" value="Transferase(Phosphotransferase) domain 1"/>
    <property type="match status" value="1"/>
</dbReference>
<feature type="region of interest" description="Disordered" evidence="1">
    <location>
        <begin position="2476"/>
        <end position="2506"/>
    </location>
</feature>
<sequence length="2611" mass="282958">MQPRSNQHIIQSCLFAVRNVTFSISQVRMELDQEMTNSEVLFASICSSVVHLSNIEFTRSGWGPLMTLERMEEFSNVDTSITLTNCAIHSKSGRMGAVLCDARGMEGHERIMLSMVSCNVVNQQIVGQDGIGVGELADRSRFLRLSGITTSFIGVSFRHVSSLPGSVASASPSFRQQMIGSSVCLSNNHLSGSTVRDMNSGGSVLCSNTTFSWCRTTCEERPSSSPRLPSSLSSNDDVFTGLTFDGNDGNDTYTHRNVATTTKFDNCTFQNIVYETSEHQDGGSALILTADSTHLTLHDCSFINCSVNLTKSNNAVAGGCILLAGSYPTYLQSTLSVSSCSFDDWYPKSERNSDQFGGGVGIFDESSSHSIVDSNFTLSRGKQWQQNGGFIAVNSLKSTHSLVAMSNCRLQRDRNSIGHSLRILGCDFGSGGLSVSDTKIVNETRIFSLSSVTGIRPVVLTRSTYVTCALVVESSVVPLKDPLLFVDCTFDQSRIQSTNDSPDLYFVGTVFRSSFALSSNVILTWGPCFVVLQDCLFDGCDFNREELISCSYKVSLTLDTCSMKDCKLSRSGSTLFTLLDSSFNAFSSSFSTVFANYSYFLEIRQNGSVLLEDCHFDLEPSKKADFGFYQTSPSLLNASSVINCTSTRTITVTPDGTTITECPLFSLTQTPNAKTEINLNADSDPDGNPVETNDRLWPEIKSLLPGNSTILSLSDGPFTESSLLPIQTDVEIAGNGTESVHLTLDELPRPHTTQLTAQLEVEAGANLTLRSMTLVPSTSSSPLVTMNEEGNLFVKNGSSALIVVSGTGSLTLSDTLFLTISRSHTDSVDGSVQSGSCVEGQTSGSISIRFCKFGGCSSNGRAGAIYIVRTDERSRLSMEGCQFEKNKAGTCLNTAERGDDVVLKDFSNEQLTLNFTAFESLSKLPFLVNDSHPLVPPPHTLHFAQKGFNMPLAWSAPNLLPYSRLSDLTLQFLLGSRLHNNVHTAVIATSLFNETMTPFFLKNASVSVLLHIQCVISVTQPNNESFCCLLNTSLSLKSLSLSFSELKNTAFSVDEDSSISLTSVNITFTNKTLPHPFIDSTGRSTLIWDVTISSGLSLDGVSFVQHVRSANDGNFTWIRTPVSSVSLTNQSFLHLEGMSTLDITSTVSVQNLTSSCDGSFLFAKKSNVTLSTLKVSSCSAVNGGFAFCPLCNVTILESEFTSCSAQHGGVIFVELDGVNQLTSKSFSQSHSLFKDCEATATDGNGAAIGRGGAICVTGTTTAKNPVYMISFAFGNNTATFGNDIFVEKSILGGEGPDRLKGSGGESRSDWPHLEVEGITKEGNESEWTRISTFIDFPEISVSSSGSNDAKCRFSISPCKTLDYAFRYLKLFYPDNTIYPRSAHLDANLTMTSISFEDENMMLRGGNYLKITSTGAAGTNMFVINGDSRLTMQSIRFEHNTNHTLVSVASSEGWLEIRGFQVSIQSGTYSQSLIASVGCGLSIDSFRFNNGTSSRQVTFSSPLISYRPTPLQEGGLGSAPFSITNSSFRNLTLVDSSIIVAETSGDVTFQKTNFTEIQNVSEKGIFLHLKGYNFKQQINPESWDSSFKSEQHAAHLGEDTSLAETHKWRTGSIVYWLFSPSEVIVVNASDSNAVDHPNCGSTEFECSTLDAALESSSLNSLEVINVSSPSSLKRMMTVNDKREVRSSSTTQQTVTVALDSGITVKEGELTFLSIQFSAANSSAFSNGGNTRSASLFVVDSGSLSLNSCWLSSFTLDSCLLISHTGGSLSLTGCELSSIERVSGKGLILSTTMTSGMGLTMDGVKLSSLACSSESPAVLLNLSSPTPASPLPSFSLTNLKFERTEGQESSSHFVCIIGRNMSRMISEEDARFSGSYWSESNENDLWSVDEEWNLSVSLLFYLVRQEGPVRVRRGGSDVERCGYLNVWCKSVERAIWRTTNRTVCEIEILGDSDLSSGVTATGNVSVRKGEDGAILHVSSVGSVTTAAHHSLMMEELSIMLSPTHTADAVIIVPVSGSATLNEIVVKSSSLGGSDGTLVRVQGGRADIEDLWMECELKENSHFVEIVCGRLSVSRVGVKNGVGVESSLVWMEGGNVSVSGLWIVGVSSISGHLVSASGTSAVVKDIALSQISFLSAPFVFSSLESCSISNISIADFSSGVLIDGKDVASFNLETKQKFDIVLKGETFVPCGLSLEVFERIAHSKTEFSEGEHVLVELDPSEVTTWKEDTIELSLHQSTISSLNRKHDLHCRVLFGESGKTDSFSLTGVKGKMSQAGRIVSIVVPIVCSVVLLLILLVVVLVLVCRRHQKKTIQEQSKQLNELDECQVEVKEDDIDNHSTIKPFFTASVETLHPHSLNMISNGVAQDQPEISSTRPQCIEYVDVLKCEGEPAVVRVDAKKTLYSALHFEKTLTLPKMEIRRQLVAGLDRLVQHNPFSDVLTQLSSHWILVDSSGSVCLKLDQHTNEMGLTTVEIANRKKMREEDRRWSAPEQIDEEMDHKNKDEKEKASQAVPFDPLKASVFRLGLVLWELETGVVPFGELDAVNASRQVKGGQVPLIENWEDTSLASIVGECLSFDPNERPSLSDLKKHFSSSSTPLDPPNVQQQPIASVAVTG</sequence>
<feature type="region of interest" description="Disordered" evidence="1">
    <location>
        <begin position="2580"/>
        <end position="2611"/>
    </location>
</feature>
<feature type="compositionally biased region" description="Basic and acidic residues" evidence="1">
    <location>
        <begin position="2493"/>
        <end position="2504"/>
    </location>
</feature>
<gene>
    <name evidence="4" type="ORF">BLNAU_23488</name>
</gene>
<dbReference type="InterPro" id="IPR000719">
    <property type="entry name" value="Prot_kinase_dom"/>
</dbReference>
<dbReference type="InterPro" id="IPR051681">
    <property type="entry name" value="Ser/Thr_Kinases-Pseudokinases"/>
</dbReference>
<dbReference type="InterPro" id="IPR001245">
    <property type="entry name" value="Ser-Thr/Tyr_kinase_cat_dom"/>
</dbReference>
<keyword evidence="2" id="KW-0812">Transmembrane</keyword>
<organism evidence="4 5">
    <name type="scientific">Blattamonas nauphoetae</name>
    <dbReference type="NCBI Taxonomy" id="2049346"/>
    <lineage>
        <taxon>Eukaryota</taxon>
        <taxon>Metamonada</taxon>
        <taxon>Preaxostyla</taxon>
        <taxon>Oxymonadida</taxon>
        <taxon>Blattamonas</taxon>
    </lineage>
</organism>
<keyword evidence="5" id="KW-1185">Reference proteome</keyword>
<reference evidence="4 5" key="1">
    <citation type="journal article" date="2022" name="bioRxiv">
        <title>Genomics of Preaxostyla Flagellates Illuminates Evolutionary Transitions and the Path Towards Mitochondrial Loss.</title>
        <authorList>
            <person name="Novak L.V.F."/>
            <person name="Treitli S.C."/>
            <person name="Pyrih J."/>
            <person name="Halakuc P."/>
            <person name="Pipaliya S.V."/>
            <person name="Vacek V."/>
            <person name="Brzon O."/>
            <person name="Soukal P."/>
            <person name="Eme L."/>
            <person name="Dacks J.B."/>
            <person name="Karnkowska A."/>
            <person name="Elias M."/>
            <person name="Hampl V."/>
        </authorList>
    </citation>
    <scope>NUCLEOTIDE SEQUENCE [LARGE SCALE GENOMIC DNA]</scope>
    <source>
        <strain evidence="4">NAU3</strain>
        <tissue evidence="4">Gut</tissue>
    </source>
</reference>
<evidence type="ECO:0000259" key="3">
    <source>
        <dbReference type="PROSITE" id="PS50011"/>
    </source>
</evidence>
<feature type="domain" description="Protein kinase" evidence="3">
    <location>
        <begin position="2245"/>
        <end position="2589"/>
    </location>
</feature>
<proteinExistence type="predicted"/>
<name>A0ABQ9WQ56_9EUKA</name>
<evidence type="ECO:0000256" key="2">
    <source>
        <dbReference type="SAM" id="Phobius"/>
    </source>
</evidence>